<dbReference type="Pfam" id="PF00128">
    <property type="entry name" value="Alpha-amylase"/>
    <property type="match status" value="1"/>
</dbReference>
<evidence type="ECO:0000313" key="5">
    <source>
        <dbReference type="EMBL" id="SHE72843.1"/>
    </source>
</evidence>
<dbReference type="Pfam" id="PF23915">
    <property type="entry name" value="SusG_C"/>
    <property type="match status" value="1"/>
</dbReference>
<dbReference type="Gene3D" id="3.90.400.10">
    <property type="entry name" value="Oligo-1,6-glucosidase, Domain 2"/>
    <property type="match status" value="1"/>
</dbReference>
<organism evidence="5 6">
    <name type="scientific">Lactonifactor longoviformis DSM 17459</name>
    <dbReference type="NCBI Taxonomy" id="1122155"/>
    <lineage>
        <taxon>Bacteria</taxon>
        <taxon>Bacillati</taxon>
        <taxon>Bacillota</taxon>
        <taxon>Clostridia</taxon>
        <taxon>Eubacteriales</taxon>
        <taxon>Clostridiaceae</taxon>
        <taxon>Lactonifactor</taxon>
    </lineage>
</organism>
<dbReference type="InterPro" id="IPR017853">
    <property type="entry name" value="GH"/>
</dbReference>
<evidence type="ECO:0000256" key="1">
    <source>
        <dbReference type="ARBA" id="ARBA00008061"/>
    </source>
</evidence>
<dbReference type="SUPFAM" id="SSF51011">
    <property type="entry name" value="Glycosyl hydrolase domain"/>
    <property type="match status" value="1"/>
</dbReference>
<name>A0A1M4VVG4_9CLOT</name>
<dbReference type="InterPro" id="IPR045857">
    <property type="entry name" value="O16G_dom_2"/>
</dbReference>
<dbReference type="Gene3D" id="2.60.40.1180">
    <property type="entry name" value="Golgi alpha-mannosidase II"/>
    <property type="match status" value="1"/>
</dbReference>
<dbReference type="SMART" id="SM00642">
    <property type="entry name" value="Aamy"/>
    <property type="match status" value="1"/>
</dbReference>
<comment type="similarity">
    <text evidence="1">Belongs to the glycosyl hydrolase 13 family.</text>
</comment>
<evidence type="ECO:0000256" key="3">
    <source>
        <dbReference type="ARBA" id="ARBA00023295"/>
    </source>
</evidence>
<reference evidence="5 6" key="1">
    <citation type="submission" date="2016-11" db="EMBL/GenBank/DDBJ databases">
        <authorList>
            <person name="Jaros S."/>
            <person name="Januszkiewicz K."/>
            <person name="Wedrychowicz H."/>
        </authorList>
    </citation>
    <scope>NUCLEOTIDE SEQUENCE [LARGE SCALE GENOMIC DNA]</scope>
    <source>
        <strain evidence="5 6">DSM 17459</strain>
    </source>
</reference>
<dbReference type="InterPro" id="IPR013780">
    <property type="entry name" value="Glyco_hydro_b"/>
</dbReference>
<evidence type="ECO:0000313" key="6">
    <source>
        <dbReference type="Proteomes" id="UP000184245"/>
    </source>
</evidence>
<dbReference type="RefSeq" id="WP_072850196.1">
    <property type="nucleotide sequence ID" value="NZ_FQVI01000005.1"/>
</dbReference>
<sequence length="557" mass="65487">MEKKWWHDKVAYQIYPKSFCDANGDGIGDLRGIIGKLDYLKDLGADIIWISPVYCSPMKDQGYDISDYYNIDPVFGTIEDMEELLKEARKRELYILMDLVINHCSSEHEWFQKALQDPEGEYGRYFYIRRGKDGMPPNNWRGNFGGSAWSRIKGTDLYYLHTFHETQPDLNWENPAVRKKLYEMINWWLEKGLAGFRIDAIINIKKELHFRNYPADREDGTCSIRCMLQEAQGIGEFLTELRENTFDRYNAFTVAEVFDNKPEELGKFIGEDGYFSTMFDFSIESARTGDNWYEMNQLTPEEIKKIIFESQERTREIGLLANIIENHDEPRGASAFFMEEPDCEESKTMLAVLQILQRGIPFLYQGQEIGMTNVVFQDIAQVDDVASKDQYQAALEAGYSEEEALRIVNLRSRDNCRTPFQWSSEKNAGFTEGTPWLMVNSNYRKINLKSQKQDEGSVYSFYKKLIRLRKDEEYKDTFIYGTFCPAYEERSNIFAYYRESERQKIAVIANYQKESQELMLTDQWERVLLNNYRDLRFRDGRLYLEGYQAVVLLLKKN</sequence>
<protein>
    <submittedName>
        <fullName evidence="5">Oligo-1,6-glucosidase</fullName>
    </submittedName>
</protein>
<dbReference type="Gene3D" id="3.20.20.80">
    <property type="entry name" value="Glycosidases"/>
    <property type="match status" value="1"/>
</dbReference>
<dbReference type="AlphaFoldDB" id="A0A1M4VVG4"/>
<dbReference type="SUPFAM" id="SSF51445">
    <property type="entry name" value="(Trans)glycosidases"/>
    <property type="match status" value="1"/>
</dbReference>
<dbReference type="GO" id="GO:0004556">
    <property type="term" value="F:alpha-amylase activity"/>
    <property type="evidence" value="ECO:0007669"/>
    <property type="project" value="TreeGrafter"/>
</dbReference>
<dbReference type="FunFam" id="3.20.20.80:FF:000064">
    <property type="entry name" value="Oligo-1,6-glucosidase"/>
    <property type="match status" value="1"/>
</dbReference>
<gene>
    <name evidence="5" type="ORF">SAMN02745158_01344</name>
</gene>
<dbReference type="OrthoDB" id="9805159at2"/>
<keyword evidence="6" id="KW-1185">Reference proteome</keyword>
<dbReference type="Proteomes" id="UP000184245">
    <property type="component" value="Unassembled WGS sequence"/>
</dbReference>
<dbReference type="EMBL" id="FQVI01000005">
    <property type="protein sequence ID" value="SHE72843.1"/>
    <property type="molecule type" value="Genomic_DNA"/>
</dbReference>
<dbReference type="PANTHER" id="PTHR10357">
    <property type="entry name" value="ALPHA-AMYLASE FAMILY MEMBER"/>
    <property type="match status" value="1"/>
</dbReference>
<evidence type="ECO:0000259" key="4">
    <source>
        <dbReference type="SMART" id="SM00642"/>
    </source>
</evidence>
<dbReference type="FunFam" id="3.90.400.10:FF:000002">
    <property type="entry name" value="Sucrose isomerase"/>
    <property type="match status" value="1"/>
</dbReference>
<proteinExistence type="inferred from homology"/>
<dbReference type="PANTHER" id="PTHR10357:SF179">
    <property type="entry name" value="NEUTRAL AND BASIC AMINO ACID TRANSPORT PROTEIN RBAT"/>
    <property type="match status" value="1"/>
</dbReference>
<evidence type="ECO:0000256" key="2">
    <source>
        <dbReference type="ARBA" id="ARBA00022801"/>
    </source>
</evidence>
<dbReference type="CDD" id="cd11333">
    <property type="entry name" value="AmyAc_SI_OligoGlu_DGase"/>
    <property type="match status" value="1"/>
</dbReference>
<feature type="domain" description="Glycosyl hydrolase family 13 catalytic" evidence="4">
    <location>
        <begin position="13"/>
        <end position="417"/>
    </location>
</feature>
<dbReference type="GO" id="GO:0009313">
    <property type="term" value="P:oligosaccharide catabolic process"/>
    <property type="evidence" value="ECO:0007669"/>
    <property type="project" value="TreeGrafter"/>
</dbReference>
<accession>A0A1M4VVG4</accession>
<dbReference type="InterPro" id="IPR006047">
    <property type="entry name" value="GH13_cat_dom"/>
</dbReference>
<keyword evidence="2" id="KW-0378">Hydrolase</keyword>
<dbReference type="InterPro" id="IPR056300">
    <property type="entry name" value="SusG-like_C"/>
</dbReference>
<keyword evidence="3" id="KW-0326">Glycosidase</keyword>
<dbReference type="STRING" id="1122155.SAMN02745158_01344"/>